<name>A0A0D1KQ54_BACIU</name>
<evidence type="ECO:0000313" key="4">
    <source>
        <dbReference type="EMBL" id="WEY85030.1"/>
    </source>
</evidence>
<dbReference type="Proteomes" id="UP001214898">
    <property type="component" value="Chromosome"/>
</dbReference>
<dbReference type="Pfam" id="PF07853">
    <property type="entry name" value="DUF1648"/>
    <property type="match status" value="1"/>
</dbReference>
<reference evidence="4" key="2">
    <citation type="submission" date="2023-03" db="EMBL/GenBank/DDBJ databases">
        <title>Complete genome sequences of 52 Bacillus and Priestia strains isolated from West-African fermentations and 26 reference strains from the DSMZ collection.</title>
        <authorList>
            <person name="Wiedenbein E.S."/>
            <person name="Canoy T.S."/>
            <person name="Hui Y."/>
            <person name="Parkouda C."/>
            <person name="Dawende C."/>
            <person name="Ametefe E."/>
            <person name="Jespersen L."/>
            <person name="Nielsen D.S."/>
        </authorList>
    </citation>
    <scope>NUCLEOTIDE SEQUENCE</scope>
    <source>
        <strain evidence="4">PRO56</strain>
    </source>
</reference>
<dbReference type="Proteomes" id="UP000032247">
    <property type="component" value="Unassembled WGS sequence"/>
</dbReference>
<sequence>MFLLTNGKVLWGAVIAAFILSIVFYPFLPTQMPIHYDVANSPDLTVNKLAGTVMLPVLMVVFAWARKINWQLVFAVYILLICHIVVLCLAL</sequence>
<evidence type="ECO:0000313" key="5">
    <source>
        <dbReference type="Proteomes" id="UP000032247"/>
    </source>
</evidence>
<dbReference type="AlphaFoldDB" id="A0A0D1KQ54"/>
<keyword evidence="1" id="KW-0472">Membrane</keyword>
<feature type="transmembrane region" description="Helical" evidence="1">
    <location>
        <begin position="9"/>
        <end position="28"/>
    </location>
</feature>
<keyword evidence="1" id="KW-1133">Transmembrane helix</keyword>
<feature type="domain" description="DUF1648" evidence="2">
    <location>
        <begin position="14"/>
        <end position="60"/>
    </location>
</feature>
<dbReference type="RefSeq" id="WP_043858201.1">
    <property type="nucleotide sequence ID" value="NZ_CAVNYI010000008.1"/>
</dbReference>
<dbReference type="PATRIC" id="fig|1423.173.peg.3171"/>
<evidence type="ECO:0000256" key="1">
    <source>
        <dbReference type="SAM" id="Phobius"/>
    </source>
</evidence>
<accession>A0A0D1KQ54</accession>
<dbReference type="EMBL" id="JXBC01000004">
    <property type="protein sequence ID" value="KIU11055.1"/>
    <property type="molecule type" value="Genomic_DNA"/>
</dbReference>
<evidence type="ECO:0000313" key="3">
    <source>
        <dbReference type="EMBL" id="KIU11055.1"/>
    </source>
</evidence>
<evidence type="ECO:0000259" key="2">
    <source>
        <dbReference type="Pfam" id="PF07853"/>
    </source>
</evidence>
<feature type="transmembrane region" description="Helical" evidence="1">
    <location>
        <begin position="48"/>
        <end position="65"/>
    </location>
</feature>
<proteinExistence type="predicted"/>
<protein>
    <submittedName>
        <fullName evidence="4">DUF1648 domain-containing protein</fullName>
    </submittedName>
</protein>
<reference evidence="3 5" key="1">
    <citation type="submission" date="2014-12" db="EMBL/GenBank/DDBJ databases">
        <title>Comparative genome analysis of Bacillus coagulans HM-08, Clostridium butyricum HM-68, Bacillus subtilis HM-66 and Bacillus licheniformis BL-09.</title>
        <authorList>
            <person name="Zhang H."/>
        </authorList>
    </citation>
    <scope>NUCLEOTIDE SEQUENCE [LARGE SCALE GENOMIC DNA]</scope>
    <source>
        <strain evidence="3 5">HM-66</strain>
    </source>
</reference>
<gene>
    <name evidence="4" type="primary">ybgB</name>
    <name evidence="4" type="ORF">P5633_01665</name>
    <name evidence="3" type="ORF">SC09_Contig25orf01000</name>
</gene>
<feature type="transmembrane region" description="Helical" evidence="1">
    <location>
        <begin position="72"/>
        <end position="90"/>
    </location>
</feature>
<dbReference type="STRING" id="483913.AN935_01215"/>
<dbReference type="InterPro" id="IPR012867">
    <property type="entry name" value="DUF1648"/>
</dbReference>
<keyword evidence="1" id="KW-0812">Transmembrane</keyword>
<dbReference type="EMBL" id="CP120576">
    <property type="protein sequence ID" value="WEY85030.1"/>
    <property type="molecule type" value="Genomic_DNA"/>
</dbReference>
<organism evidence="3 5">
    <name type="scientific">Bacillus subtilis</name>
    <dbReference type="NCBI Taxonomy" id="1423"/>
    <lineage>
        <taxon>Bacteria</taxon>
        <taxon>Bacillati</taxon>
        <taxon>Bacillota</taxon>
        <taxon>Bacilli</taxon>
        <taxon>Bacillales</taxon>
        <taxon>Bacillaceae</taxon>
        <taxon>Bacillus</taxon>
    </lineage>
</organism>